<organism evidence="1 2">
    <name type="scientific">Tanacetum coccineum</name>
    <dbReference type="NCBI Taxonomy" id="301880"/>
    <lineage>
        <taxon>Eukaryota</taxon>
        <taxon>Viridiplantae</taxon>
        <taxon>Streptophyta</taxon>
        <taxon>Embryophyta</taxon>
        <taxon>Tracheophyta</taxon>
        <taxon>Spermatophyta</taxon>
        <taxon>Magnoliopsida</taxon>
        <taxon>eudicotyledons</taxon>
        <taxon>Gunneridae</taxon>
        <taxon>Pentapetalae</taxon>
        <taxon>asterids</taxon>
        <taxon>campanulids</taxon>
        <taxon>Asterales</taxon>
        <taxon>Asteraceae</taxon>
        <taxon>Asteroideae</taxon>
        <taxon>Anthemideae</taxon>
        <taxon>Anthemidinae</taxon>
        <taxon>Tanacetum</taxon>
    </lineage>
</organism>
<sequence>MSSSSSIAPTKCKYGLPLMTLTSWTHENPARRFDVCLNKYREELKNELTSREELVVLQVEFADMEGVWIAEYVKYMLSLHRIHLVMGVLLVVKAFNLICASEAKHLIKFTVYSKEFLCPSWQVGVCYNCSGYPLYTPLKASQEESKYLKGKPNLAATLCILGNPPFDLEAFSDSVMVGDYLIRNNSQWVALFHWTAMSS</sequence>
<keyword evidence="2" id="KW-1185">Reference proteome</keyword>
<name>A0ABQ5J2Q9_9ASTR</name>
<comment type="caution">
    <text evidence="1">The sequence shown here is derived from an EMBL/GenBank/DDBJ whole genome shotgun (WGS) entry which is preliminary data.</text>
</comment>
<dbReference type="EMBL" id="BQNB010021475">
    <property type="protein sequence ID" value="GJU06788.1"/>
    <property type="molecule type" value="Genomic_DNA"/>
</dbReference>
<dbReference type="Proteomes" id="UP001151760">
    <property type="component" value="Unassembled WGS sequence"/>
</dbReference>
<gene>
    <name evidence="1" type="ORF">Tco_1123218</name>
</gene>
<evidence type="ECO:0000313" key="1">
    <source>
        <dbReference type="EMBL" id="GJU06788.1"/>
    </source>
</evidence>
<protein>
    <submittedName>
        <fullName evidence="1">Uncharacterized protein</fullName>
    </submittedName>
</protein>
<reference evidence="1" key="1">
    <citation type="journal article" date="2022" name="Int. J. Mol. Sci.">
        <title>Draft Genome of Tanacetum Coccineum: Genomic Comparison of Closely Related Tanacetum-Family Plants.</title>
        <authorList>
            <person name="Yamashiro T."/>
            <person name="Shiraishi A."/>
            <person name="Nakayama K."/>
            <person name="Satake H."/>
        </authorList>
    </citation>
    <scope>NUCLEOTIDE SEQUENCE</scope>
</reference>
<reference evidence="1" key="2">
    <citation type="submission" date="2022-01" db="EMBL/GenBank/DDBJ databases">
        <authorList>
            <person name="Yamashiro T."/>
            <person name="Shiraishi A."/>
            <person name="Satake H."/>
            <person name="Nakayama K."/>
        </authorList>
    </citation>
    <scope>NUCLEOTIDE SEQUENCE</scope>
</reference>
<evidence type="ECO:0000313" key="2">
    <source>
        <dbReference type="Proteomes" id="UP001151760"/>
    </source>
</evidence>
<accession>A0ABQ5J2Q9</accession>
<proteinExistence type="predicted"/>